<gene>
    <name evidence="2" type="ORF">EJ06DRAFT_517030</name>
</gene>
<feature type="transmembrane region" description="Helical" evidence="1">
    <location>
        <begin position="61"/>
        <end position="80"/>
    </location>
</feature>
<keyword evidence="3" id="KW-1185">Reference proteome</keyword>
<sequence>MPPKHRPPKGAKAPKHQAPLPAPFVPAPTHLTPFLSTLTPNTTIHITHLDTHPVPLKQRAFAIPAILNTTLIAALFYRAYTRAPFYTALVLYALRRPTAPIQAPPSATGREIAWLIAVRLGAFAVDYILFALLAAWPRTFFLDPASPLRWRGAVGFADRELVVRSSTGFDCADLARELGERPDGSGECFGWVRDAVEPRLMARTGLAQVGPRWRLNVPAMVEAVAGEGEWTAEDVHGKVWAFFPAGENGGKWGVWDVAPMIGAAENPAGRARIFAIQDKLMGMGKEELFYKWVELIQYESTRPGGFGVEAQERAGERVRELFGSYGVDFEGFEREVNGGIGG</sequence>
<accession>A0A6G1HK53</accession>
<dbReference type="OrthoDB" id="5421757at2759"/>
<keyword evidence="1" id="KW-0812">Transmembrane</keyword>
<keyword evidence="1" id="KW-1133">Transmembrane helix</keyword>
<reference evidence="2" key="1">
    <citation type="journal article" date="2020" name="Stud. Mycol.">
        <title>101 Dothideomycetes genomes: a test case for predicting lifestyles and emergence of pathogens.</title>
        <authorList>
            <person name="Haridas S."/>
            <person name="Albert R."/>
            <person name="Binder M."/>
            <person name="Bloem J."/>
            <person name="Labutti K."/>
            <person name="Salamov A."/>
            <person name="Andreopoulos B."/>
            <person name="Baker S."/>
            <person name="Barry K."/>
            <person name="Bills G."/>
            <person name="Bluhm B."/>
            <person name="Cannon C."/>
            <person name="Castanera R."/>
            <person name="Culley D."/>
            <person name="Daum C."/>
            <person name="Ezra D."/>
            <person name="Gonzalez J."/>
            <person name="Henrissat B."/>
            <person name="Kuo A."/>
            <person name="Liang C."/>
            <person name="Lipzen A."/>
            <person name="Lutzoni F."/>
            <person name="Magnuson J."/>
            <person name="Mondo S."/>
            <person name="Nolan M."/>
            <person name="Ohm R."/>
            <person name="Pangilinan J."/>
            <person name="Park H.-J."/>
            <person name="Ramirez L."/>
            <person name="Alfaro M."/>
            <person name="Sun H."/>
            <person name="Tritt A."/>
            <person name="Yoshinaga Y."/>
            <person name="Zwiers L.-H."/>
            <person name="Turgeon B."/>
            <person name="Goodwin S."/>
            <person name="Spatafora J."/>
            <person name="Crous P."/>
            <person name="Grigoriev I."/>
        </authorList>
    </citation>
    <scope>NUCLEOTIDE SEQUENCE</scope>
    <source>
        <strain evidence="2">CBS 262.69</strain>
    </source>
</reference>
<protein>
    <submittedName>
        <fullName evidence="2">Uncharacterized protein</fullName>
    </submittedName>
</protein>
<feature type="transmembrane region" description="Helical" evidence="1">
    <location>
        <begin position="112"/>
        <end position="136"/>
    </location>
</feature>
<dbReference type="AlphaFoldDB" id="A0A6G1HK53"/>
<dbReference type="EMBL" id="ML996708">
    <property type="protein sequence ID" value="KAF2396236.1"/>
    <property type="molecule type" value="Genomic_DNA"/>
</dbReference>
<proteinExistence type="predicted"/>
<evidence type="ECO:0000313" key="3">
    <source>
        <dbReference type="Proteomes" id="UP000799640"/>
    </source>
</evidence>
<keyword evidence="1" id="KW-0472">Membrane</keyword>
<organism evidence="2 3">
    <name type="scientific">Trichodelitschia bisporula</name>
    <dbReference type="NCBI Taxonomy" id="703511"/>
    <lineage>
        <taxon>Eukaryota</taxon>
        <taxon>Fungi</taxon>
        <taxon>Dikarya</taxon>
        <taxon>Ascomycota</taxon>
        <taxon>Pezizomycotina</taxon>
        <taxon>Dothideomycetes</taxon>
        <taxon>Dothideomycetes incertae sedis</taxon>
        <taxon>Phaeotrichales</taxon>
        <taxon>Phaeotrichaceae</taxon>
        <taxon>Trichodelitschia</taxon>
    </lineage>
</organism>
<name>A0A6G1HK53_9PEZI</name>
<evidence type="ECO:0000256" key="1">
    <source>
        <dbReference type="SAM" id="Phobius"/>
    </source>
</evidence>
<evidence type="ECO:0000313" key="2">
    <source>
        <dbReference type="EMBL" id="KAF2396236.1"/>
    </source>
</evidence>
<dbReference type="Proteomes" id="UP000799640">
    <property type="component" value="Unassembled WGS sequence"/>
</dbReference>